<dbReference type="CDD" id="cd06728">
    <property type="entry name" value="PDZ2_ZO1-like_ds"/>
    <property type="match status" value="1"/>
</dbReference>
<dbReference type="SMART" id="SM00072">
    <property type="entry name" value="GuKc"/>
    <property type="match status" value="1"/>
</dbReference>
<dbReference type="Pfam" id="PF00595">
    <property type="entry name" value="PDZ"/>
    <property type="match status" value="3"/>
</dbReference>
<dbReference type="PROSITE" id="PS50052">
    <property type="entry name" value="GUANYLATE_KINASE_2"/>
    <property type="match status" value="1"/>
</dbReference>
<dbReference type="SMART" id="SM00228">
    <property type="entry name" value="PDZ"/>
    <property type="match status" value="3"/>
</dbReference>
<dbReference type="GO" id="GO:0005912">
    <property type="term" value="C:adherens junction"/>
    <property type="evidence" value="ECO:0007669"/>
    <property type="project" value="EnsemblMetazoa"/>
</dbReference>
<dbReference type="GO" id="GO:0050839">
    <property type="term" value="F:cell adhesion molecule binding"/>
    <property type="evidence" value="ECO:0000318"/>
    <property type="project" value="GO_Central"/>
</dbReference>
<sequence>MERGGMESLLYPPSTDEVFVNPVEEEDSLSMANPIQWQLLSVSLHRAPQLGFGIAISGGIDNPLFTSGEGTVVISDVVPNGPASGLLQLNDRILSANGVSFESIAYSRAVEIIKQAQHINMIVKRRVPVPIMELEQRILKFTLTKSRKKDDFGIVLGCKFYIKEITNAKLAEKDPGLREGDTVLRVNGQSLDGVSLDEAAKWLEKSREKLCLVIQRDVRRGTSRWPSTQTVYERLGSVAATPRHSPSPLMHIPLSARSSHEYINNGSYKGDSIEGRMSTHSPMIGSNQRSNSQHYDYQYSTQSMPCDERGQRTVCFHKVGGSVGIRVVGGNEVGIFVSAVAGDSPAARHGVCPGDRIIEVNGRSMSGVTRESAVQTLMSLEERVILRLEYASSHLEYVRQSQIGDNFFVRAHFNKDKKGPGLELSINEGDIFHVTDTLFGGTVGVWQASRVYSSSGKGDTSKGVIPNQNTANNLLREIRRNNEERDNKSRSTLLRRKLESRRSKSLTKNVIGADTQWIGINAYERVVLNTPTFPRPVILFGPLADIARCLLLSQFALLFSSPSGEGEGVIRLPAVDAVISNGKHCILDITIESVERLQIAQYAPIVILIDVESRWRLREIRKKMNAPRISSKLLAEQATTIKKNYSHLLSATVDASQEEGWLEAVRDLIGHLQMRRLWMPELPCPHPLEDMLLFTNTRNEKDSDCERDRSIHHDYIEYSDDVNKSIYQWDGTHHPIKIPSNGSEIGWNSMKRPQRRDDHSSLSQLNIPSMSTQMNANEYDGSLRRDLISGKEYRNEMREDPDKRKGYYNVQQLLRPDEESKILSGVESMSIDGRKDTTEKEEKKSELKWRMKEQRTEEVMTGREGGGDRSEVGEISRGEGTSYSYDSPPIPNSSSGVSSEGKSDKSSGGKPAIPPKTFLKENNNISDRNREEELVKNMTATQHKNWKEEESVDESRVIEEATGWFGYEGGLLSCPVSNVHLIVPSGAIRSGDKHEIYIKVCEDGKTDSPVDSEKGEEMLSPLVICGPHGLKFDVPVELRMPNGVKEGSGDEWKFSLKTGGEGDEWRQMDLNPQGNKPFISLSIHNF</sequence>
<dbReference type="Pfam" id="PF00625">
    <property type="entry name" value="Guanylate_kin"/>
    <property type="match status" value="1"/>
</dbReference>
<reference evidence="3" key="1">
    <citation type="journal article" date="2008" name="Nat. Genet.">
        <title>The Pristionchus pacificus genome provides a unique perspective on nematode lifestyle and parasitism.</title>
        <authorList>
            <person name="Dieterich C."/>
            <person name="Clifton S.W."/>
            <person name="Schuster L.N."/>
            <person name="Chinwalla A."/>
            <person name="Delehaunty K."/>
            <person name="Dinkelacker I."/>
            <person name="Fulton L."/>
            <person name="Fulton R."/>
            <person name="Godfrey J."/>
            <person name="Minx P."/>
            <person name="Mitreva M."/>
            <person name="Roeseler W."/>
            <person name="Tian H."/>
            <person name="Witte H."/>
            <person name="Yang S.P."/>
            <person name="Wilson R.K."/>
            <person name="Sommer R.J."/>
        </authorList>
    </citation>
    <scope>NUCLEOTIDE SEQUENCE [LARGE SCALE GENOMIC DNA]</scope>
    <source>
        <strain evidence="3">PS312</strain>
    </source>
</reference>
<feature type="region of interest" description="Disordered" evidence="1">
    <location>
        <begin position="819"/>
        <end position="930"/>
    </location>
</feature>
<dbReference type="PROSITE" id="PS51145">
    <property type="entry name" value="ZU5"/>
    <property type="match status" value="1"/>
</dbReference>
<dbReference type="GO" id="GO:0045216">
    <property type="term" value="P:cell-cell junction organization"/>
    <property type="evidence" value="ECO:0000318"/>
    <property type="project" value="GO_Central"/>
</dbReference>
<dbReference type="GO" id="GO:0150105">
    <property type="term" value="P:protein localization to cell-cell junction"/>
    <property type="evidence" value="ECO:0000318"/>
    <property type="project" value="GO_Central"/>
</dbReference>
<dbReference type="Gene3D" id="3.40.50.300">
    <property type="entry name" value="P-loop containing nucleotide triphosphate hydrolases"/>
    <property type="match status" value="1"/>
</dbReference>
<dbReference type="InterPro" id="IPR008145">
    <property type="entry name" value="GK/Ca_channel_bsu"/>
</dbReference>
<dbReference type="GO" id="GO:0005923">
    <property type="term" value="C:bicellular tight junction"/>
    <property type="evidence" value="ECO:0000318"/>
    <property type="project" value="GO_Central"/>
</dbReference>
<dbReference type="SUPFAM" id="SSF52540">
    <property type="entry name" value="P-loop containing nucleoside triphosphate hydrolases"/>
    <property type="match status" value="1"/>
</dbReference>
<dbReference type="CDD" id="cd06727">
    <property type="entry name" value="PDZ1_ZO1-like"/>
    <property type="match status" value="1"/>
</dbReference>
<keyword evidence="3" id="KW-1185">Reference proteome</keyword>
<dbReference type="GO" id="GO:0005886">
    <property type="term" value="C:plasma membrane"/>
    <property type="evidence" value="ECO:0000318"/>
    <property type="project" value="GO_Central"/>
</dbReference>
<feature type="region of interest" description="Disordered" evidence="1">
    <location>
        <begin position="790"/>
        <end position="809"/>
    </location>
</feature>
<feature type="compositionally biased region" description="Basic and acidic residues" evidence="1">
    <location>
        <begin position="832"/>
        <end position="877"/>
    </location>
</feature>
<dbReference type="AlphaFoldDB" id="A0A2A6CD16"/>
<gene>
    <name evidence="2" type="primary">WBGene00098839</name>
</gene>
<evidence type="ECO:0000313" key="2">
    <source>
        <dbReference type="EnsemblMetazoa" id="PPA09285.1"/>
    </source>
</evidence>
<protein>
    <submittedName>
        <fullName evidence="2">Zoo-1</fullName>
    </submittedName>
</protein>
<dbReference type="GO" id="GO:0007015">
    <property type="term" value="P:actin filament organization"/>
    <property type="evidence" value="ECO:0007669"/>
    <property type="project" value="EnsemblMetazoa"/>
</dbReference>
<dbReference type="PANTHER" id="PTHR13865">
    <property type="entry name" value="TIGHT JUNCTION PROTEIN"/>
    <property type="match status" value="1"/>
</dbReference>
<dbReference type="GO" id="GO:0098609">
    <property type="term" value="P:cell-cell adhesion"/>
    <property type="evidence" value="ECO:0000318"/>
    <property type="project" value="GO_Central"/>
</dbReference>
<dbReference type="InterPro" id="IPR036034">
    <property type="entry name" value="PDZ_sf"/>
</dbReference>
<dbReference type="Gene3D" id="2.30.30.40">
    <property type="entry name" value="SH3 Domains"/>
    <property type="match status" value="1"/>
</dbReference>
<dbReference type="Gene3D" id="2.30.42.10">
    <property type="match status" value="3"/>
</dbReference>
<name>A0A2A6CD16_PRIPA</name>
<dbReference type="GO" id="GO:0009792">
    <property type="term" value="P:embryo development ending in birth or egg hatching"/>
    <property type="evidence" value="ECO:0007669"/>
    <property type="project" value="EnsemblMetazoa"/>
</dbReference>
<accession>A0A8R1U8Z7</accession>
<evidence type="ECO:0000256" key="1">
    <source>
        <dbReference type="SAM" id="MobiDB-lite"/>
    </source>
</evidence>
<dbReference type="InterPro" id="IPR001478">
    <property type="entry name" value="PDZ"/>
</dbReference>
<dbReference type="SUPFAM" id="SSF50156">
    <property type="entry name" value="PDZ domain-like"/>
    <property type="match status" value="3"/>
</dbReference>
<dbReference type="InterPro" id="IPR027417">
    <property type="entry name" value="P-loop_NTPase"/>
</dbReference>
<dbReference type="Proteomes" id="UP000005239">
    <property type="component" value="Unassembled WGS sequence"/>
</dbReference>
<accession>A0A2A6CD16</accession>
<feature type="compositionally biased region" description="Basic and acidic residues" evidence="1">
    <location>
        <begin position="790"/>
        <end position="805"/>
    </location>
</feature>
<dbReference type="Pfam" id="PF00791">
    <property type="entry name" value="ZU5"/>
    <property type="match status" value="1"/>
</dbReference>
<organism evidence="2 3">
    <name type="scientific">Pristionchus pacificus</name>
    <name type="common">Parasitic nematode worm</name>
    <dbReference type="NCBI Taxonomy" id="54126"/>
    <lineage>
        <taxon>Eukaryota</taxon>
        <taxon>Metazoa</taxon>
        <taxon>Ecdysozoa</taxon>
        <taxon>Nematoda</taxon>
        <taxon>Chromadorea</taxon>
        <taxon>Rhabditida</taxon>
        <taxon>Rhabditina</taxon>
        <taxon>Diplogasteromorpha</taxon>
        <taxon>Diplogasteroidea</taxon>
        <taxon>Neodiplogasteridae</taxon>
        <taxon>Pristionchus</taxon>
    </lineage>
</organism>
<dbReference type="OrthoDB" id="418634at2759"/>
<dbReference type="Gene3D" id="2.60.220.30">
    <property type="match status" value="1"/>
</dbReference>
<evidence type="ECO:0000313" key="3">
    <source>
        <dbReference type="Proteomes" id="UP000005239"/>
    </source>
</evidence>
<dbReference type="InterPro" id="IPR008144">
    <property type="entry name" value="Guanylate_kin-like_dom"/>
</dbReference>
<dbReference type="SMART" id="SM00218">
    <property type="entry name" value="ZU5"/>
    <property type="match status" value="1"/>
</dbReference>
<dbReference type="EnsemblMetazoa" id="PPA09285.1">
    <property type="protein sequence ID" value="PPA09285.1"/>
    <property type="gene ID" value="WBGene00098839"/>
</dbReference>
<proteinExistence type="predicted"/>
<dbReference type="PANTHER" id="PTHR13865:SF28">
    <property type="entry name" value="POLYCHAETOID, ISOFORM O"/>
    <property type="match status" value="1"/>
</dbReference>
<dbReference type="GO" id="GO:0048598">
    <property type="term" value="P:embryonic morphogenesis"/>
    <property type="evidence" value="ECO:0007669"/>
    <property type="project" value="EnsemblMetazoa"/>
</dbReference>
<feature type="region of interest" description="Disordered" evidence="1">
    <location>
        <begin position="740"/>
        <end position="762"/>
    </location>
</feature>
<dbReference type="PROSITE" id="PS50106">
    <property type="entry name" value="PDZ"/>
    <property type="match status" value="3"/>
</dbReference>
<dbReference type="InterPro" id="IPR000906">
    <property type="entry name" value="ZU5_dom"/>
</dbReference>
<reference evidence="2" key="2">
    <citation type="submission" date="2022-06" db="UniProtKB">
        <authorList>
            <consortium name="EnsemblMetazoa"/>
        </authorList>
    </citation>
    <scope>IDENTIFICATION</scope>
    <source>
        <strain evidence="2">PS312</strain>
    </source>
</reference>